<feature type="transmembrane region" description="Helical" evidence="1">
    <location>
        <begin position="62"/>
        <end position="84"/>
    </location>
</feature>
<keyword evidence="1" id="KW-0812">Transmembrane</keyword>
<protein>
    <submittedName>
        <fullName evidence="2">ATP-binding domain-containing protein 3</fullName>
    </submittedName>
</protein>
<name>A0A086ZHQ1_9BIFI</name>
<keyword evidence="3" id="KW-1185">Reference proteome</keyword>
<feature type="transmembrane region" description="Helical" evidence="1">
    <location>
        <begin position="242"/>
        <end position="263"/>
    </location>
</feature>
<feature type="transmembrane region" description="Helical" evidence="1">
    <location>
        <begin position="171"/>
        <end position="204"/>
    </location>
</feature>
<feature type="transmembrane region" description="Helical" evidence="1">
    <location>
        <begin position="6"/>
        <end position="24"/>
    </location>
</feature>
<feature type="transmembrane region" description="Helical" evidence="1">
    <location>
        <begin position="440"/>
        <end position="463"/>
    </location>
</feature>
<gene>
    <name evidence="2" type="ORF">BBOH_0859</name>
</gene>
<dbReference type="AlphaFoldDB" id="A0A086ZHQ1"/>
<dbReference type="InterPro" id="IPR046671">
    <property type="entry name" value="DUF6541"/>
</dbReference>
<dbReference type="OrthoDB" id="3169698at2"/>
<dbReference type="eggNOG" id="COG5617">
    <property type="taxonomic scope" value="Bacteria"/>
</dbReference>
<feature type="transmembrane region" description="Helical" evidence="1">
    <location>
        <begin position="326"/>
        <end position="346"/>
    </location>
</feature>
<reference evidence="2 3" key="1">
    <citation type="submission" date="2014-03" db="EMBL/GenBank/DDBJ databases">
        <title>Genomics of Bifidobacteria.</title>
        <authorList>
            <person name="Ventura M."/>
            <person name="Milani C."/>
            <person name="Lugli G.A."/>
        </authorList>
    </citation>
    <scope>NUCLEOTIDE SEQUENCE [LARGE SCALE GENOMIC DNA]</scope>
    <source>
        <strain evidence="2 3">DSM 22767</strain>
    </source>
</reference>
<dbReference type="RefSeq" id="WP_033521454.1">
    <property type="nucleotide sequence ID" value="NZ_JDUS01000007.1"/>
</dbReference>
<keyword evidence="1" id="KW-1133">Transmembrane helix</keyword>
<dbReference type="Proteomes" id="UP000029096">
    <property type="component" value="Unassembled WGS sequence"/>
</dbReference>
<dbReference type="GO" id="GO:0005524">
    <property type="term" value="F:ATP binding"/>
    <property type="evidence" value="ECO:0007669"/>
    <property type="project" value="UniProtKB-KW"/>
</dbReference>
<proteinExistence type="predicted"/>
<dbReference type="Pfam" id="PF20176">
    <property type="entry name" value="DUF6541"/>
    <property type="match status" value="1"/>
</dbReference>
<keyword evidence="1" id="KW-0472">Membrane</keyword>
<accession>A0A086ZHQ1</accession>
<feature type="transmembrane region" description="Helical" evidence="1">
    <location>
        <begin position="387"/>
        <end position="420"/>
    </location>
</feature>
<feature type="transmembrane region" description="Helical" evidence="1">
    <location>
        <begin position="96"/>
        <end position="117"/>
    </location>
</feature>
<feature type="transmembrane region" description="Helical" evidence="1">
    <location>
        <begin position="31"/>
        <end position="56"/>
    </location>
</feature>
<organism evidence="2 3">
    <name type="scientific">Bifidobacterium bohemicum DSM 22767</name>
    <dbReference type="NCBI Taxonomy" id="1437606"/>
    <lineage>
        <taxon>Bacteria</taxon>
        <taxon>Bacillati</taxon>
        <taxon>Actinomycetota</taxon>
        <taxon>Actinomycetes</taxon>
        <taxon>Bifidobacteriales</taxon>
        <taxon>Bifidobacteriaceae</taxon>
        <taxon>Bifidobacterium</taxon>
    </lineage>
</organism>
<evidence type="ECO:0000313" key="2">
    <source>
        <dbReference type="EMBL" id="KFI46051.1"/>
    </source>
</evidence>
<sequence length="680" mass="76610">MWFAFGIAAIVALVLMYLPGLFLFRCFRLSWLSSLCFAPALAVGYYGIVSIFYSVLHIRSSWITLFLPLMVVAVLLYVCAKVTWNSQGRSDADSKRFWGLAVLYIMVGVVVTGFLFVKNLDGADSVSQLYDNAWHLSIIRKFINTGDYSTLHAGDIIATLGSKFYPTGWHIIVALTASIVGANIGVCENAAIFVICAVVFPLSMFSLFRKLFAERYAIILVGSVTPMLFAIYPWRFITFGPLYSNLLSFAILPLAMVLLVYVIQASTQTKDRIKYLVLFLISIISVAVAQPNAVFTLGILVAPYLYTQVPHYVDRNTHWNKSRKNIQNILVWFGLTLGIAIVWWVLYHAKFMRRTVTWVWPAIERPKQAVIDIAFLGFHNAEPQIMLGIIVLIGIVYTLIHLDLLWITCAYAIMCGLYALSAATDGRLKAFLTGFWYHDAYRLGASTVFFGSVLAGLGIYTILLGARQIVGLSRIHVSAVHRRVLAVIMVMIICLVDLFPSYYLFGQRDVTTAFGGIRRDIAFWNSVNEPKSYTSDERRFVQKVKQVVPEDSVIINQPYDGSAYAYGLDDLNVYYKAWNGNWMGTPTSENYQISSAMNHIASDENTCSAVKKVESQYLIKLDSRDYREDSDNHAKMRSMYAAYTKKDWRGIDAVNDKTPGLKVVLKQGDMRLYRITANCT</sequence>
<feature type="transmembrane region" description="Helical" evidence="1">
    <location>
        <begin position="484"/>
        <end position="505"/>
    </location>
</feature>
<keyword evidence="2" id="KW-0547">Nucleotide-binding</keyword>
<comment type="caution">
    <text evidence="2">The sequence shown here is derived from an EMBL/GenBank/DDBJ whole genome shotgun (WGS) entry which is preliminary data.</text>
</comment>
<feature type="transmembrane region" description="Helical" evidence="1">
    <location>
        <begin position="216"/>
        <end position="236"/>
    </location>
</feature>
<feature type="transmembrane region" description="Helical" evidence="1">
    <location>
        <begin position="275"/>
        <end position="306"/>
    </location>
</feature>
<keyword evidence="2" id="KW-0067">ATP-binding</keyword>
<evidence type="ECO:0000256" key="1">
    <source>
        <dbReference type="SAM" id="Phobius"/>
    </source>
</evidence>
<dbReference type="EMBL" id="JGYP01000002">
    <property type="protein sequence ID" value="KFI46051.1"/>
    <property type="molecule type" value="Genomic_DNA"/>
</dbReference>
<evidence type="ECO:0000313" key="3">
    <source>
        <dbReference type="Proteomes" id="UP000029096"/>
    </source>
</evidence>
<dbReference type="STRING" id="1437606.BBOH_0859"/>